<proteinExistence type="predicted"/>
<evidence type="ECO:0000256" key="1">
    <source>
        <dbReference type="SAM" id="SignalP"/>
    </source>
</evidence>
<dbReference type="GeneID" id="75116148"/>
<accession>A0ABR5PS86</accession>
<feature type="chain" id="PRO_5045281372" description="Bacteriocin" evidence="1">
    <location>
        <begin position="30"/>
        <end position="164"/>
    </location>
</feature>
<keyword evidence="1" id="KW-0732">Signal</keyword>
<evidence type="ECO:0000313" key="3">
    <source>
        <dbReference type="Proteomes" id="UP000051735"/>
    </source>
</evidence>
<gene>
    <name evidence="2" type="ORF">FC44_GL001441</name>
</gene>
<dbReference type="EMBL" id="AZGN01000005">
    <property type="protein sequence ID" value="KRM34354.1"/>
    <property type="molecule type" value="Genomic_DNA"/>
</dbReference>
<organism evidence="2 3">
    <name type="scientific">Lactobacillus intestinalis DSM 6629</name>
    <dbReference type="NCBI Taxonomy" id="1423761"/>
    <lineage>
        <taxon>Bacteria</taxon>
        <taxon>Bacillati</taxon>
        <taxon>Bacillota</taxon>
        <taxon>Bacilli</taxon>
        <taxon>Lactobacillales</taxon>
        <taxon>Lactobacillaceae</taxon>
        <taxon>Lactobacillus</taxon>
    </lineage>
</organism>
<name>A0ABR5PS86_9LACO</name>
<comment type="caution">
    <text evidence="2">The sequence shown here is derived from an EMBL/GenBank/DDBJ whole genome shotgun (WGS) entry which is preliminary data.</text>
</comment>
<evidence type="ECO:0008006" key="4">
    <source>
        <dbReference type="Google" id="ProtNLM"/>
    </source>
</evidence>
<keyword evidence="3" id="KW-1185">Reference proteome</keyword>
<protein>
    <recommendedName>
        <fullName evidence="4">Bacteriocin</fullName>
    </recommendedName>
</protein>
<evidence type="ECO:0000313" key="2">
    <source>
        <dbReference type="EMBL" id="KRM34354.1"/>
    </source>
</evidence>
<feature type="signal peptide" evidence="1">
    <location>
        <begin position="1"/>
        <end position="29"/>
    </location>
</feature>
<dbReference type="Proteomes" id="UP000051735">
    <property type="component" value="Unassembled WGS sequence"/>
</dbReference>
<dbReference type="RefSeq" id="WP_057809273.1">
    <property type="nucleotide sequence ID" value="NZ_AZGN01000005.1"/>
</dbReference>
<sequence length="164" mass="18572">MKLKKIVELGSMLIALSGLALGTSTTVFADDEQSSEESTNTLVINNSNENEESHVYSLDSLNDSKAYWSLHRTHKMGSKYKGAWVTETAQFFFKGGVFFYPARTGIHQGWLKFTRAGRNVGSAKTTYYYHPYSHKKSTKAQATKSIHDSLGWNDPKTRFHYGFR</sequence>
<reference evidence="2 3" key="1">
    <citation type="journal article" date="2015" name="Genome Announc.">
        <title>Expanding the biotechnology potential of lactobacilli through comparative genomics of 213 strains and associated genera.</title>
        <authorList>
            <person name="Sun Z."/>
            <person name="Harris H.M."/>
            <person name="McCann A."/>
            <person name="Guo C."/>
            <person name="Argimon S."/>
            <person name="Zhang W."/>
            <person name="Yang X."/>
            <person name="Jeffery I.B."/>
            <person name="Cooney J.C."/>
            <person name="Kagawa T.F."/>
            <person name="Liu W."/>
            <person name="Song Y."/>
            <person name="Salvetti E."/>
            <person name="Wrobel A."/>
            <person name="Rasinkangas P."/>
            <person name="Parkhill J."/>
            <person name="Rea M.C."/>
            <person name="O'Sullivan O."/>
            <person name="Ritari J."/>
            <person name="Douillard F.P."/>
            <person name="Paul Ross R."/>
            <person name="Yang R."/>
            <person name="Briner A.E."/>
            <person name="Felis G.E."/>
            <person name="de Vos W.M."/>
            <person name="Barrangou R."/>
            <person name="Klaenhammer T.R."/>
            <person name="Caufield P.W."/>
            <person name="Cui Y."/>
            <person name="Zhang H."/>
            <person name="O'Toole P.W."/>
        </authorList>
    </citation>
    <scope>NUCLEOTIDE SEQUENCE [LARGE SCALE GENOMIC DNA]</scope>
    <source>
        <strain evidence="2 3">DSM 6629</strain>
    </source>
</reference>